<gene>
    <name evidence="2" type="ORF">V1478_013205</name>
</gene>
<organism evidence="2 3">
    <name type="scientific">Vespula squamosa</name>
    <name type="common">Southern yellow jacket</name>
    <name type="synonym">Wasp</name>
    <dbReference type="NCBI Taxonomy" id="30214"/>
    <lineage>
        <taxon>Eukaryota</taxon>
        <taxon>Metazoa</taxon>
        <taxon>Ecdysozoa</taxon>
        <taxon>Arthropoda</taxon>
        <taxon>Hexapoda</taxon>
        <taxon>Insecta</taxon>
        <taxon>Pterygota</taxon>
        <taxon>Neoptera</taxon>
        <taxon>Endopterygota</taxon>
        <taxon>Hymenoptera</taxon>
        <taxon>Apocrita</taxon>
        <taxon>Aculeata</taxon>
        <taxon>Vespoidea</taxon>
        <taxon>Vespidae</taxon>
        <taxon>Vespinae</taxon>
        <taxon>Vespula</taxon>
    </lineage>
</organism>
<feature type="transmembrane region" description="Helical" evidence="1">
    <location>
        <begin position="12"/>
        <end position="29"/>
    </location>
</feature>
<evidence type="ECO:0000256" key="1">
    <source>
        <dbReference type="SAM" id="Phobius"/>
    </source>
</evidence>
<proteinExistence type="predicted"/>
<dbReference type="Proteomes" id="UP001607302">
    <property type="component" value="Unassembled WGS sequence"/>
</dbReference>
<dbReference type="EMBL" id="JAUDFV010000153">
    <property type="protein sequence ID" value="KAL2717505.1"/>
    <property type="molecule type" value="Genomic_DNA"/>
</dbReference>
<evidence type="ECO:0000313" key="3">
    <source>
        <dbReference type="Proteomes" id="UP001607302"/>
    </source>
</evidence>
<keyword evidence="1" id="KW-1133">Transmembrane helix</keyword>
<dbReference type="AlphaFoldDB" id="A0ABD2ACC6"/>
<keyword evidence="3" id="KW-1185">Reference proteome</keyword>
<feature type="transmembrane region" description="Helical" evidence="1">
    <location>
        <begin position="49"/>
        <end position="75"/>
    </location>
</feature>
<comment type="caution">
    <text evidence="2">The sequence shown here is derived from an EMBL/GenBank/DDBJ whole genome shotgun (WGS) entry which is preliminary data.</text>
</comment>
<accession>A0ABD2ACC6</accession>
<name>A0ABD2ACC6_VESSQ</name>
<protein>
    <submittedName>
        <fullName evidence="2">Uncharacterized protein</fullName>
    </submittedName>
</protein>
<keyword evidence="1" id="KW-0472">Membrane</keyword>
<keyword evidence="1" id="KW-0812">Transmembrane</keyword>
<reference evidence="2 3" key="1">
    <citation type="journal article" date="2024" name="Ann. Entomol. Soc. Am.">
        <title>Genomic analyses of the southern and eastern yellowjacket wasps (Hymenoptera: Vespidae) reveal evolutionary signatures of social life.</title>
        <authorList>
            <person name="Catto M.A."/>
            <person name="Caine P.B."/>
            <person name="Orr S.E."/>
            <person name="Hunt B.G."/>
            <person name="Goodisman M.A.D."/>
        </authorList>
    </citation>
    <scope>NUCLEOTIDE SEQUENCE [LARGE SCALE GENOMIC DNA]</scope>
    <source>
        <strain evidence="2">233</strain>
        <tissue evidence="2">Head and thorax</tissue>
    </source>
</reference>
<evidence type="ECO:0000313" key="2">
    <source>
        <dbReference type="EMBL" id="KAL2717505.1"/>
    </source>
</evidence>
<sequence length="82" mass="9802">MRINMYIEMENMITFYCTYAIIAIFGSMLKDELKENNQDSNYSDICRCVYTWAFIYSYLNGFISSAFKTHFGFLFNSNYNKM</sequence>